<dbReference type="STRING" id="379097.SE23_05535"/>
<dbReference type="AlphaFoldDB" id="A0A0A5JQK5"/>
<proteinExistence type="predicted"/>
<evidence type="ECO:0000313" key="1">
    <source>
        <dbReference type="EMBL" id="KGY10248.1"/>
    </source>
</evidence>
<dbReference type="OrthoDB" id="5816727at2"/>
<reference evidence="1 2" key="1">
    <citation type="submission" date="2014-10" db="EMBL/GenBank/DDBJ databases">
        <title>Genome sequencing of Vibrio sinaloensis T08.</title>
        <authorList>
            <person name="Chan K.-G."/>
            <person name="Mohamad N.I."/>
        </authorList>
    </citation>
    <scope>NUCLEOTIDE SEQUENCE [LARGE SCALE GENOMIC DNA]</scope>
    <source>
        <strain evidence="1 2">T08</strain>
    </source>
</reference>
<name>A0A0A5JQK5_PHOS4</name>
<organism evidence="1 2">
    <name type="scientific">Photobacterium sp. (strain ATCC 43367)</name>
    <dbReference type="NCBI Taxonomy" id="379097"/>
    <lineage>
        <taxon>Bacteria</taxon>
        <taxon>Pseudomonadati</taxon>
        <taxon>Pseudomonadota</taxon>
        <taxon>Gammaproteobacteria</taxon>
        <taxon>Vibrionales</taxon>
        <taxon>Vibrionaceae</taxon>
        <taxon>Vibrio</taxon>
        <taxon>Vibrio oreintalis group</taxon>
    </lineage>
</organism>
<sequence length="117" mass="13501">MEHKEFEQLVKALCEKENLPQALEVLKASDDPEVAEAAQSLVGQFALAEVEGEKRIYHVTIQENEQGEEQEFIEHVMNEGDNVIVFVAWFFDAMFEVKRKETYQAAGKTYHQPKRSK</sequence>
<comment type="caution">
    <text evidence="1">The sequence shown here is derived from an EMBL/GenBank/DDBJ whole genome shotgun (WGS) entry which is preliminary data.</text>
</comment>
<accession>A0A0A5JQK5</accession>
<dbReference type="RefSeq" id="WP_038188540.1">
    <property type="nucleotide sequence ID" value="NZ_JRWP01000004.1"/>
</dbReference>
<dbReference type="EMBL" id="JRWP01000004">
    <property type="protein sequence ID" value="KGY10248.1"/>
    <property type="molecule type" value="Genomic_DNA"/>
</dbReference>
<protein>
    <submittedName>
        <fullName evidence="1">Uncharacterized protein</fullName>
    </submittedName>
</protein>
<evidence type="ECO:0000313" key="2">
    <source>
        <dbReference type="Proteomes" id="UP000030451"/>
    </source>
</evidence>
<dbReference type="Proteomes" id="UP000030451">
    <property type="component" value="Unassembled WGS sequence"/>
</dbReference>
<gene>
    <name evidence="1" type="ORF">NM06_04885</name>
</gene>